<dbReference type="GO" id="GO:0005637">
    <property type="term" value="C:nuclear inner membrane"/>
    <property type="evidence" value="ECO:0007669"/>
    <property type="project" value="UniProtKB-SubCell"/>
</dbReference>
<accession>A0A3B4XLC5</accession>
<feature type="domain" description="SUN" evidence="6">
    <location>
        <begin position="106"/>
        <end position="261"/>
    </location>
</feature>
<dbReference type="GeneTree" id="ENSGT00940000160024"/>
<reference evidence="7" key="1">
    <citation type="submission" date="2025-08" db="UniProtKB">
        <authorList>
            <consortium name="Ensembl"/>
        </authorList>
    </citation>
    <scope>IDENTIFICATION</scope>
</reference>
<sequence>YSYLQCQTHIIVGMSISNVQLSSSHLQDPAAQCEEMERQVRELQNELLGLKTQMNYLHPVADTLANFALESLGETSKIIFIIFICQIVIHTSHFKFQTVFSLSFHVSLSLLSLLFVVVTKETSMMFFGIPLKQQPVPPQTVLQGHSPLLPGRCWAFAGGRGHLFIALSHRVTISHVTLGHISKNLSPTGTVTTAPREFSVYNLGDEETNLGTFLYDQDGDPVQTFKIPASVFNHVKLHVESNWGHPDHSCLYSFKVHGKLAVD</sequence>
<dbReference type="PROSITE" id="PS51469">
    <property type="entry name" value="SUN"/>
    <property type="match status" value="1"/>
</dbReference>
<name>A0A3B4XLC5_SERLL</name>
<evidence type="ECO:0000256" key="1">
    <source>
        <dbReference type="ARBA" id="ARBA00004540"/>
    </source>
</evidence>
<evidence type="ECO:0000313" key="8">
    <source>
        <dbReference type="Proteomes" id="UP000261360"/>
    </source>
</evidence>
<dbReference type="Gene3D" id="2.60.120.260">
    <property type="entry name" value="Galactose-binding domain-like"/>
    <property type="match status" value="1"/>
</dbReference>
<keyword evidence="4" id="KW-0472">Membrane</keyword>
<keyword evidence="5" id="KW-0175">Coiled coil</keyword>
<dbReference type="GO" id="GO:0034993">
    <property type="term" value="C:meiotic nuclear membrane microtubule tethering complex"/>
    <property type="evidence" value="ECO:0007669"/>
    <property type="project" value="TreeGrafter"/>
</dbReference>
<organism evidence="7 8">
    <name type="scientific">Seriola lalandi dorsalis</name>
    <dbReference type="NCBI Taxonomy" id="1841481"/>
    <lineage>
        <taxon>Eukaryota</taxon>
        <taxon>Metazoa</taxon>
        <taxon>Chordata</taxon>
        <taxon>Craniata</taxon>
        <taxon>Vertebrata</taxon>
        <taxon>Euteleostomi</taxon>
        <taxon>Actinopterygii</taxon>
        <taxon>Neopterygii</taxon>
        <taxon>Teleostei</taxon>
        <taxon>Neoteleostei</taxon>
        <taxon>Acanthomorphata</taxon>
        <taxon>Carangaria</taxon>
        <taxon>Carangiformes</taxon>
        <taxon>Carangidae</taxon>
        <taxon>Seriola</taxon>
    </lineage>
</organism>
<dbReference type="STRING" id="1841481.ENSSLDP00000016510"/>
<evidence type="ECO:0000256" key="3">
    <source>
        <dbReference type="ARBA" id="ARBA00022989"/>
    </source>
</evidence>
<keyword evidence="3" id="KW-1133">Transmembrane helix</keyword>
<dbReference type="Ensembl" id="ENSSLDT00000017107.1">
    <property type="protein sequence ID" value="ENSSLDP00000016510.1"/>
    <property type="gene ID" value="ENSSLDG00000013097.1"/>
</dbReference>
<dbReference type="PANTHER" id="PTHR12911:SF22">
    <property type="entry name" value="SUN DOMAIN-CONTAINING PROTEIN 2"/>
    <property type="match status" value="1"/>
</dbReference>
<keyword evidence="2" id="KW-0812">Transmembrane</keyword>
<dbReference type="Pfam" id="PF07738">
    <property type="entry name" value="Sad1_UNC"/>
    <property type="match status" value="1"/>
</dbReference>
<protein>
    <recommendedName>
        <fullName evidence="6">SUN domain-containing protein</fullName>
    </recommendedName>
</protein>
<evidence type="ECO:0000256" key="5">
    <source>
        <dbReference type="SAM" id="Coils"/>
    </source>
</evidence>
<evidence type="ECO:0000259" key="6">
    <source>
        <dbReference type="PROSITE" id="PS51469"/>
    </source>
</evidence>
<dbReference type="InterPro" id="IPR045119">
    <property type="entry name" value="SUN1-5"/>
</dbReference>
<dbReference type="AlphaFoldDB" id="A0A3B4XLC5"/>
<dbReference type="GO" id="GO:0043495">
    <property type="term" value="F:protein-membrane adaptor activity"/>
    <property type="evidence" value="ECO:0007669"/>
    <property type="project" value="TreeGrafter"/>
</dbReference>
<keyword evidence="8" id="KW-1185">Reference proteome</keyword>
<dbReference type="PANTHER" id="PTHR12911">
    <property type="entry name" value="SAD1/UNC-84-LIKE PROTEIN-RELATED"/>
    <property type="match status" value="1"/>
</dbReference>
<proteinExistence type="predicted"/>
<evidence type="ECO:0000313" key="7">
    <source>
        <dbReference type="Ensembl" id="ENSSLDP00000016510.1"/>
    </source>
</evidence>
<reference evidence="7" key="2">
    <citation type="submission" date="2025-09" db="UniProtKB">
        <authorList>
            <consortium name="Ensembl"/>
        </authorList>
    </citation>
    <scope>IDENTIFICATION</scope>
</reference>
<evidence type="ECO:0000256" key="2">
    <source>
        <dbReference type="ARBA" id="ARBA00022692"/>
    </source>
</evidence>
<dbReference type="InterPro" id="IPR012919">
    <property type="entry name" value="SUN_dom"/>
</dbReference>
<feature type="coiled-coil region" evidence="5">
    <location>
        <begin position="26"/>
        <end position="53"/>
    </location>
</feature>
<comment type="subcellular location">
    <subcellularLocation>
        <location evidence="1">Nucleus inner membrane</location>
    </subcellularLocation>
</comment>
<dbReference type="Proteomes" id="UP000261360">
    <property type="component" value="Unplaced"/>
</dbReference>
<evidence type="ECO:0000256" key="4">
    <source>
        <dbReference type="ARBA" id="ARBA00023136"/>
    </source>
</evidence>